<evidence type="ECO:0000256" key="2">
    <source>
        <dbReference type="ARBA" id="ARBA00022821"/>
    </source>
</evidence>
<dbReference type="GO" id="GO:0005576">
    <property type="term" value="C:extracellular region"/>
    <property type="evidence" value="ECO:0007669"/>
    <property type="project" value="UniProtKB-ARBA"/>
</dbReference>
<dbReference type="InterPro" id="IPR006501">
    <property type="entry name" value="Pectinesterase_inhib_dom"/>
</dbReference>
<dbReference type="Pfam" id="PF23247">
    <property type="entry name" value="LRR_RPS2"/>
    <property type="match status" value="1"/>
</dbReference>
<organism evidence="7 8">
    <name type="scientific">Senna tora</name>
    <dbReference type="NCBI Taxonomy" id="362788"/>
    <lineage>
        <taxon>Eukaryota</taxon>
        <taxon>Viridiplantae</taxon>
        <taxon>Streptophyta</taxon>
        <taxon>Embryophyta</taxon>
        <taxon>Tracheophyta</taxon>
        <taxon>Spermatophyta</taxon>
        <taxon>Magnoliopsida</taxon>
        <taxon>eudicotyledons</taxon>
        <taxon>Gunneridae</taxon>
        <taxon>Pentapetalae</taxon>
        <taxon>rosids</taxon>
        <taxon>fabids</taxon>
        <taxon>Fabales</taxon>
        <taxon>Fabaceae</taxon>
        <taxon>Caesalpinioideae</taxon>
        <taxon>Cassia clade</taxon>
        <taxon>Senna</taxon>
    </lineage>
</organism>
<dbReference type="InterPro" id="IPR057135">
    <property type="entry name" value="At4g27190-like_LRR"/>
</dbReference>
<keyword evidence="5" id="KW-0175">Coiled coil</keyword>
<evidence type="ECO:0000256" key="3">
    <source>
        <dbReference type="ARBA" id="ARBA00023157"/>
    </source>
</evidence>
<dbReference type="PANTHER" id="PTHR33463">
    <property type="entry name" value="NB-ARC DOMAIN-CONTAINING PROTEIN-RELATED"/>
    <property type="match status" value="1"/>
</dbReference>
<dbReference type="SMART" id="SM00856">
    <property type="entry name" value="PMEI"/>
    <property type="match status" value="1"/>
</dbReference>
<dbReference type="SUPFAM" id="SSF101148">
    <property type="entry name" value="Plant invertase/pectin methylesterase inhibitor"/>
    <property type="match status" value="1"/>
</dbReference>
<keyword evidence="2" id="KW-0611">Plant defense</keyword>
<dbReference type="Pfam" id="PF04043">
    <property type="entry name" value="PMEI"/>
    <property type="match status" value="1"/>
</dbReference>
<dbReference type="AlphaFoldDB" id="A0A834WW44"/>
<dbReference type="InterPro" id="IPR035513">
    <property type="entry name" value="Invertase/methylesterase_inhib"/>
</dbReference>
<name>A0A834WW44_9FABA</name>
<dbReference type="GO" id="GO:0004857">
    <property type="term" value="F:enzyme inhibitor activity"/>
    <property type="evidence" value="ECO:0007669"/>
    <property type="project" value="InterPro"/>
</dbReference>
<evidence type="ECO:0000256" key="5">
    <source>
        <dbReference type="SAM" id="Coils"/>
    </source>
</evidence>
<dbReference type="SUPFAM" id="SSF52058">
    <property type="entry name" value="L domain-like"/>
    <property type="match status" value="1"/>
</dbReference>
<keyword evidence="8" id="KW-1185">Reference proteome</keyword>
<dbReference type="EMBL" id="JAAIUW010000005">
    <property type="protein sequence ID" value="KAF7833544.1"/>
    <property type="molecule type" value="Genomic_DNA"/>
</dbReference>
<dbReference type="Gene3D" id="3.80.10.10">
    <property type="entry name" value="Ribonuclease Inhibitor"/>
    <property type="match status" value="2"/>
</dbReference>
<dbReference type="Gene3D" id="1.20.140.40">
    <property type="entry name" value="Invertase/pectin methylesterase inhibitor family protein"/>
    <property type="match status" value="1"/>
</dbReference>
<evidence type="ECO:0000313" key="8">
    <source>
        <dbReference type="Proteomes" id="UP000634136"/>
    </source>
</evidence>
<dbReference type="FunFam" id="1.20.140.40:FF:000002">
    <property type="entry name" value="Putative invertase inhibitor"/>
    <property type="match status" value="1"/>
</dbReference>
<feature type="coiled-coil region" evidence="5">
    <location>
        <begin position="951"/>
        <end position="1020"/>
    </location>
</feature>
<dbReference type="OrthoDB" id="1432722at2759"/>
<dbReference type="Proteomes" id="UP000634136">
    <property type="component" value="Unassembled WGS sequence"/>
</dbReference>
<gene>
    <name evidence="7" type="ORF">G2W53_015877</name>
</gene>
<keyword evidence="3" id="KW-1015">Disulfide bond</keyword>
<comment type="similarity">
    <text evidence="4">Belongs to the PMEI family.</text>
</comment>
<protein>
    <submittedName>
        <fullName evidence="7">Disease resistance protein</fullName>
    </submittedName>
</protein>
<evidence type="ECO:0000313" key="7">
    <source>
        <dbReference type="EMBL" id="KAF7833544.1"/>
    </source>
</evidence>
<reference evidence="7" key="1">
    <citation type="submission" date="2020-09" db="EMBL/GenBank/DDBJ databases">
        <title>Genome-Enabled Discovery of Anthraquinone Biosynthesis in Senna tora.</title>
        <authorList>
            <person name="Kang S.-H."/>
            <person name="Pandey R.P."/>
            <person name="Lee C.-M."/>
            <person name="Sim J.-S."/>
            <person name="Jeong J.-T."/>
            <person name="Choi B.-S."/>
            <person name="Jung M."/>
            <person name="Ginzburg D."/>
            <person name="Zhao K."/>
            <person name="Won S.Y."/>
            <person name="Oh T.-J."/>
            <person name="Yu Y."/>
            <person name="Kim N.-H."/>
            <person name="Lee O.R."/>
            <person name="Lee T.-H."/>
            <person name="Bashyal P."/>
            <person name="Kim T.-S."/>
            <person name="Lee W.-H."/>
            <person name="Kawkins C."/>
            <person name="Kim C.-K."/>
            <person name="Kim J.S."/>
            <person name="Ahn B.O."/>
            <person name="Rhee S.Y."/>
            <person name="Sohng J.K."/>
        </authorList>
    </citation>
    <scope>NUCLEOTIDE SEQUENCE</scope>
    <source>
        <tissue evidence="7">Leaf</tissue>
    </source>
</reference>
<dbReference type="InterPro" id="IPR050905">
    <property type="entry name" value="Plant_NBS-LRR"/>
</dbReference>
<dbReference type="CDD" id="cd15795">
    <property type="entry name" value="PMEI-Pla_a_1_like"/>
    <property type="match status" value="1"/>
</dbReference>
<dbReference type="NCBIfam" id="TIGR01614">
    <property type="entry name" value="PME_inhib"/>
    <property type="match status" value="1"/>
</dbReference>
<evidence type="ECO:0000256" key="4">
    <source>
        <dbReference type="ARBA" id="ARBA00038471"/>
    </source>
</evidence>
<dbReference type="InterPro" id="IPR032675">
    <property type="entry name" value="LRR_dom_sf"/>
</dbReference>
<feature type="domain" description="Pectinesterase inhibitor" evidence="6">
    <location>
        <begin position="1049"/>
        <end position="1207"/>
    </location>
</feature>
<sequence length="1220" mass="139234">MIMGPERSQKVLKVDMILKDNSIRYLWLEGVDKFPHELDCPNLEFLRISIKSKHGKYVTNEFLNGLKKLRVLFLEHQSSDKEQVLELPELIHSINNLRYLLLDGWILGDISLLGSLERLVSLTLRYCSFNELPKSISEQKNLRLLHISNCDIKRNPYEVIGRSQLEELYFYCNKGEDWEDKGENVVEFFDKISATPALERCISNEKIRDLMQRAQALSLARINGYKNMVPDIVQIIGGDMNELTVLALYDSDGIEYVIDIPNHLGLGLVRIISTLTQLVISGLKHLKALYNGRPPKDLFANLEILVVHKCNSLEDIITEGVEEIVEDGNEYQRNTSLAFPNLKEIYVEECNQLEYLFPVSYTRSFQQLNILAIKVAAKLKNIFGQSNYKDQNPNVFQSIELLALRELTLNDLPNIISICAENYHPRWPSLKSLDLRNCPQLTTMSVSNHTATKLSELIIMDCKELEEIIEEEDQNVSDPQLLFPNLTLIIIRRCHKLKRLFPNSTSLPKLKVLWMEDASQLEHVFGNEEEETVQKMEGMMIPILKYVVLMKLPKLKMGPQLIGLQTVRYCLVQDSHYLNFTSTIATLEDLHQICKNQKDDNFDEEVWRLRYQWEDIIQSNEDSREEITEQIQSKETHEDEAAPEIVDIYSQVETNQNRSGIQSKQKLTPIASSNLTKELVDEISTSKPSLAVQHQPLAEFEIANDEIPLGTKRVNKLEEQNVEEENMSEKRSVIGSTDQAGSLLKNAEIVTSSTCSEPTSIFPGPLNATLPNEPPYRQIKVNQTEANIDKDTETNPLTNLEDLEDDDLIRLFQSLEEDDGGQLPIPSVPIVATTNNELVAKALADLEVSLKMPLKDIASSKANSLRLHTTLNFLSRLSLEDGALSDGLEAIIHSLHQEFPSILCSFKQAFGTIIKFSVLDERDKCIKEELAHRKEASITLVSKMSKTKKFMNEAQDKEARLKEHISRLAKEIQDCEAELLSLEEQKKKCVAETKEFKKEFESVKNEKAEMVEDERKARQQLFQVDYKWSVLCKKSVAKLYAKLSYSNGSNSNLIRQSCRLASKDDPNFSYDFCVSSLEANFKSTPPPTTFEQPAEMSIRLAKSNATNIILKIKVLLNHQSERFTEYAKSCLEDCIGFYSDSSDELESGMYALKSKPYGCRDAREMISAALATSTICENQFKEREGEVSPITKDYTIFVHLIQMSLDFAHMCDHTRQNNFN</sequence>
<evidence type="ECO:0000256" key="1">
    <source>
        <dbReference type="ARBA" id="ARBA00022729"/>
    </source>
</evidence>
<accession>A0A834WW44</accession>
<dbReference type="InterPro" id="IPR034088">
    <property type="entry name" value="Pla_a_1-like"/>
</dbReference>
<proteinExistence type="inferred from homology"/>
<evidence type="ECO:0000259" key="6">
    <source>
        <dbReference type="SMART" id="SM00856"/>
    </source>
</evidence>
<keyword evidence="1" id="KW-0732">Signal</keyword>
<comment type="caution">
    <text evidence="7">The sequence shown here is derived from an EMBL/GenBank/DDBJ whole genome shotgun (WGS) entry which is preliminary data.</text>
</comment>